<dbReference type="InterPro" id="IPR018117">
    <property type="entry name" value="C5_DNA_meth_AS"/>
</dbReference>
<dbReference type="PROSITE" id="PS51679">
    <property type="entry name" value="SAM_MT_C5"/>
    <property type="match status" value="1"/>
</dbReference>
<dbReference type="Pfam" id="PF00145">
    <property type="entry name" value="DNA_methylase"/>
    <property type="match status" value="1"/>
</dbReference>
<dbReference type="CDD" id="cd00315">
    <property type="entry name" value="Cyt_C5_DNA_methylase"/>
    <property type="match status" value="1"/>
</dbReference>
<dbReference type="InterPro" id="IPR001525">
    <property type="entry name" value="C5_MeTfrase"/>
</dbReference>
<dbReference type="RefSeq" id="WP_124765424.1">
    <property type="nucleotide sequence ID" value="NZ_RQZI01000007.1"/>
</dbReference>
<dbReference type="AlphaFoldDB" id="A0A3P1S3D1"/>
<dbReference type="InterPro" id="IPR050390">
    <property type="entry name" value="C5-Methyltransferase"/>
</dbReference>
<evidence type="ECO:0000256" key="3">
    <source>
        <dbReference type="RuleBase" id="RU000417"/>
    </source>
</evidence>
<reference evidence="4 5" key="1">
    <citation type="submission" date="2018-11" db="EMBL/GenBank/DDBJ databases">
        <title>Genomes From Bacteria Associated with the Canine Oral Cavity: a Test Case for Automated Genome-Based Taxonomic Assignment.</title>
        <authorList>
            <person name="Coil D.A."/>
            <person name="Jospin G."/>
            <person name="Darling A.E."/>
            <person name="Wallis C."/>
            <person name="Davis I.J."/>
            <person name="Harris S."/>
            <person name="Eisen J.A."/>
            <person name="Holcombe L.J."/>
            <person name="O'Flynn C."/>
        </authorList>
    </citation>
    <scope>NUCLEOTIDE SEQUENCE [LARGE SCALE GENOMIC DNA]</scope>
    <source>
        <strain evidence="4 5">OH953</strain>
    </source>
</reference>
<dbReference type="InterPro" id="IPR029063">
    <property type="entry name" value="SAM-dependent_MTases_sf"/>
</dbReference>
<feature type="active site" evidence="1">
    <location>
        <position position="76"/>
    </location>
</feature>
<sequence>MKFLDLFAGIGGFRLGMEAAGHECVGFCEVDDFARKSYKAIFNTEKEVELHDIRSVPDESIRGLGQVDILCGGFPCQSFSLAGSRRGFRDERGNLFFEVARFAKLLRPSYIFLENVPGLLSHGGGDTFETILSTLDALGYNVEWQVLNSSHFGVPQNRQRVFLVGHSRRRGTRPIFPLGSYNREVAELSEIRTNSLTAQYPGGQGNGSYIIESKPKRVGNIHPSGKGMNGDVYSAEGPAPTLTTNKGEGMKIVLSGRLPGKYSITNRVYDPSGIAPTLSTMQGGGQEPKIIQRSHGFNKGGEHKIAPTLTSHSYHENNLVKIVDFYNKIVKDEVGTLTSSGGGSTVRTGSFGVTDGYRIRKLTPRECWRLQGFPDWAFDKACYGEVIPQGYFDLLLSRKLPRKKWRKLWRITRKQRMSNSQLYKQAGNSVTVPVITAIAKYFESDVPNEKKKNG</sequence>
<accession>A0A3P1S3D1</accession>
<comment type="catalytic activity">
    <reaction evidence="3">
        <text>a 2'-deoxycytidine in DNA + S-adenosyl-L-methionine = a 5-methyl-2'-deoxycytidine in DNA + S-adenosyl-L-homocysteine + H(+)</text>
        <dbReference type="Rhea" id="RHEA:13681"/>
        <dbReference type="Rhea" id="RHEA-COMP:11369"/>
        <dbReference type="Rhea" id="RHEA-COMP:11370"/>
        <dbReference type="ChEBI" id="CHEBI:15378"/>
        <dbReference type="ChEBI" id="CHEBI:57856"/>
        <dbReference type="ChEBI" id="CHEBI:59789"/>
        <dbReference type="ChEBI" id="CHEBI:85452"/>
        <dbReference type="ChEBI" id="CHEBI:85454"/>
        <dbReference type="EC" id="2.1.1.37"/>
    </reaction>
</comment>
<dbReference type="GO" id="GO:0044027">
    <property type="term" value="P:negative regulation of gene expression via chromosomal CpG island methylation"/>
    <property type="evidence" value="ECO:0007669"/>
    <property type="project" value="TreeGrafter"/>
</dbReference>
<organism evidence="4 5">
    <name type="scientific">Streptococcus sanguinis</name>
    <dbReference type="NCBI Taxonomy" id="1305"/>
    <lineage>
        <taxon>Bacteria</taxon>
        <taxon>Bacillati</taxon>
        <taxon>Bacillota</taxon>
        <taxon>Bacilli</taxon>
        <taxon>Lactobacillales</taxon>
        <taxon>Streptococcaceae</taxon>
        <taxon>Streptococcus</taxon>
    </lineage>
</organism>
<dbReference type="GO" id="GO:0003677">
    <property type="term" value="F:DNA binding"/>
    <property type="evidence" value="ECO:0007669"/>
    <property type="project" value="TreeGrafter"/>
</dbReference>
<dbReference type="SUPFAM" id="SSF53335">
    <property type="entry name" value="S-adenosyl-L-methionine-dependent methyltransferases"/>
    <property type="match status" value="1"/>
</dbReference>
<comment type="caution">
    <text evidence="4">The sequence shown here is derived from an EMBL/GenBank/DDBJ whole genome shotgun (WGS) entry which is preliminary data.</text>
</comment>
<dbReference type="Proteomes" id="UP000277597">
    <property type="component" value="Unassembled WGS sequence"/>
</dbReference>
<proteinExistence type="inferred from homology"/>
<dbReference type="EMBL" id="RQZI01000007">
    <property type="protein sequence ID" value="RRC91761.1"/>
    <property type="molecule type" value="Genomic_DNA"/>
</dbReference>
<evidence type="ECO:0000313" key="5">
    <source>
        <dbReference type="Proteomes" id="UP000277597"/>
    </source>
</evidence>
<keyword evidence="1 3" id="KW-0808">Transferase</keyword>
<dbReference type="Gene3D" id="3.90.120.10">
    <property type="entry name" value="DNA Methylase, subunit A, domain 2"/>
    <property type="match status" value="1"/>
</dbReference>
<keyword evidence="1" id="KW-0949">S-adenosyl-L-methionine</keyword>
<protein>
    <recommendedName>
        <fullName evidence="3">Cytosine-specific methyltransferase</fullName>
        <ecNumber evidence="3">2.1.1.37</ecNumber>
    </recommendedName>
</protein>
<dbReference type="EC" id="2.1.1.37" evidence="3"/>
<dbReference type="PANTHER" id="PTHR10629">
    <property type="entry name" value="CYTOSINE-SPECIFIC METHYLTRANSFERASE"/>
    <property type="match status" value="1"/>
</dbReference>
<dbReference type="NCBIfam" id="TIGR00675">
    <property type="entry name" value="dcm"/>
    <property type="match status" value="1"/>
</dbReference>
<dbReference type="GO" id="GO:0032259">
    <property type="term" value="P:methylation"/>
    <property type="evidence" value="ECO:0007669"/>
    <property type="project" value="UniProtKB-KW"/>
</dbReference>
<dbReference type="Gene3D" id="3.40.50.150">
    <property type="entry name" value="Vaccinia Virus protein VP39"/>
    <property type="match status" value="1"/>
</dbReference>
<evidence type="ECO:0000256" key="1">
    <source>
        <dbReference type="PROSITE-ProRule" id="PRU01016"/>
    </source>
</evidence>
<evidence type="ECO:0000313" key="4">
    <source>
        <dbReference type="EMBL" id="RRC91761.1"/>
    </source>
</evidence>
<dbReference type="PROSITE" id="PS00094">
    <property type="entry name" value="C5_MTASE_1"/>
    <property type="match status" value="1"/>
</dbReference>
<gene>
    <name evidence="4" type="primary">dcm</name>
    <name evidence="4" type="ORF">EII39_07165</name>
</gene>
<comment type="similarity">
    <text evidence="1 2">Belongs to the class I-like SAM-binding methyltransferase superfamily. C5-methyltransferase family.</text>
</comment>
<keyword evidence="1 3" id="KW-0489">Methyltransferase</keyword>
<dbReference type="PRINTS" id="PR00105">
    <property type="entry name" value="C5METTRFRASE"/>
</dbReference>
<name>A0A3P1S3D1_STRSA</name>
<dbReference type="GO" id="GO:0003886">
    <property type="term" value="F:DNA (cytosine-5-)-methyltransferase activity"/>
    <property type="evidence" value="ECO:0007669"/>
    <property type="project" value="UniProtKB-EC"/>
</dbReference>
<dbReference type="PANTHER" id="PTHR10629:SF52">
    <property type="entry name" value="DNA (CYTOSINE-5)-METHYLTRANSFERASE 1"/>
    <property type="match status" value="1"/>
</dbReference>
<evidence type="ECO:0000256" key="2">
    <source>
        <dbReference type="RuleBase" id="RU000416"/>
    </source>
</evidence>